<dbReference type="Pfam" id="PF08281">
    <property type="entry name" value="Sigma70_r4_2"/>
    <property type="match status" value="1"/>
</dbReference>
<keyword evidence="6" id="KW-0240">DNA-directed RNA polymerase</keyword>
<dbReference type="RefSeq" id="WP_184576416.1">
    <property type="nucleotide sequence ID" value="NZ_JACHJL010000017.1"/>
</dbReference>
<comment type="caution">
    <text evidence="6">The sequence shown here is derived from an EMBL/GenBank/DDBJ whole genome shotgun (WGS) entry which is preliminary data.</text>
</comment>
<feature type="domain" description="RNA polymerase sigma factor 70 region 4 type 2" evidence="5">
    <location>
        <begin position="90"/>
        <end position="129"/>
    </location>
</feature>
<gene>
    <name evidence="6" type="ORF">FHS42_005640</name>
</gene>
<keyword evidence="4" id="KW-0804">Transcription</keyword>
<keyword evidence="2" id="KW-0805">Transcription regulation</keyword>
<proteinExistence type="inferred from homology"/>
<keyword evidence="7" id="KW-1185">Reference proteome</keyword>
<dbReference type="EMBL" id="JACHJL010000017">
    <property type="protein sequence ID" value="MBB5938551.1"/>
    <property type="molecule type" value="Genomic_DNA"/>
</dbReference>
<keyword evidence="3" id="KW-0731">Sigma factor</keyword>
<dbReference type="SUPFAM" id="SSF88659">
    <property type="entry name" value="Sigma3 and sigma4 domains of RNA polymerase sigma factors"/>
    <property type="match status" value="1"/>
</dbReference>
<evidence type="ECO:0000256" key="2">
    <source>
        <dbReference type="ARBA" id="ARBA00023015"/>
    </source>
</evidence>
<evidence type="ECO:0000256" key="3">
    <source>
        <dbReference type="ARBA" id="ARBA00023082"/>
    </source>
</evidence>
<dbReference type="GO" id="GO:0016987">
    <property type="term" value="F:sigma factor activity"/>
    <property type="evidence" value="ECO:0007669"/>
    <property type="project" value="UniProtKB-KW"/>
</dbReference>
<reference evidence="6 7" key="1">
    <citation type="submission" date="2020-08" db="EMBL/GenBank/DDBJ databases">
        <title>Genomic Encyclopedia of Type Strains, Phase III (KMG-III): the genomes of soil and plant-associated and newly described type strains.</title>
        <authorList>
            <person name="Whitman W."/>
        </authorList>
    </citation>
    <scope>NUCLEOTIDE SEQUENCE [LARGE SCALE GENOMIC DNA]</scope>
    <source>
        <strain evidence="6 7">CECT 8305</strain>
    </source>
</reference>
<accession>A0A7W9V1S4</accession>
<dbReference type="InterPro" id="IPR013249">
    <property type="entry name" value="RNA_pol_sigma70_r4_t2"/>
</dbReference>
<protein>
    <submittedName>
        <fullName evidence="6">DNA-directed RNA polymerase specialized sigma24 family protein</fullName>
    </submittedName>
</protein>
<organism evidence="6 7">
    <name type="scientific">Streptomyces zagrosensis</name>
    <dbReference type="NCBI Taxonomy" id="1042984"/>
    <lineage>
        <taxon>Bacteria</taxon>
        <taxon>Bacillati</taxon>
        <taxon>Actinomycetota</taxon>
        <taxon>Actinomycetes</taxon>
        <taxon>Kitasatosporales</taxon>
        <taxon>Streptomycetaceae</taxon>
        <taxon>Streptomyces</taxon>
    </lineage>
</organism>
<evidence type="ECO:0000313" key="6">
    <source>
        <dbReference type="EMBL" id="MBB5938551.1"/>
    </source>
</evidence>
<evidence type="ECO:0000259" key="5">
    <source>
        <dbReference type="Pfam" id="PF08281"/>
    </source>
</evidence>
<dbReference type="AlphaFoldDB" id="A0A7W9V1S4"/>
<dbReference type="Proteomes" id="UP000588098">
    <property type="component" value="Unassembled WGS sequence"/>
</dbReference>
<comment type="similarity">
    <text evidence="1">Belongs to the sigma-70 factor family. ECF subfamily.</text>
</comment>
<name>A0A7W9V1S4_9ACTN</name>
<dbReference type="GO" id="GO:0003677">
    <property type="term" value="F:DNA binding"/>
    <property type="evidence" value="ECO:0007669"/>
    <property type="project" value="InterPro"/>
</dbReference>
<evidence type="ECO:0000256" key="4">
    <source>
        <dbReference type="ARBA" id="ARBA00023163"/>
    </source>
</evidence>
<evidence type="ECO:0000313" key="7">
    <source>
        <dbReference type="Proteomes" id="UP000588098"/>
    </source>
</evidence>
<dbReference type="InterPro" id="IPR013324">
    <property type="entry name" value="RNA_pol_sigma_r3/r4-like"/>
</dbReference>
<dbReference type="GO" id="GO:0000428">
    <property type="term" value="C:DNA-directed RNA polymerase complex"/>
    <property type="evidence" value="ECO:0007669"/>
    <property type="project" value="UniProtKB-KW"/>
</dbReference>
<sequence length="138" mass="15266">MNAQKFRTGQDPVDFLAFRELVHLTYLRYAQARLKAPGLAQAAVDAAFTGIRRSWPQFLSSASAPQAAWRHLRDEVSRQLSDEAPPGPRLTGPYGDAVLLHRQLGMPLQDIADVMGVTVPCVQVLLVRADRECARRTG</sequence>
<dbReference type="GO" id="GO:0006352">
    <property type="term" value="P:DNA-templated transcription initiation"/>
    <property type="evidence" value="ECO:0007669"/>
    <property type="project" value="InterPro"/>
</dbReference>
<evidence type="ECO:0000256" key="1">
    <source>
        <dbReference type="ARBA" id="ARBA00010641"/>
    </source>
</evidence>